<reference evidence="1 2" key="1">
    <citation type="submission" date="2021-03" db="EMBL/GenBank/DDBJ databases">
        <title>Sequencing the genomes of 1000 actinobacteria strains.</title>
        <authorList>
            <person name="Klenk H.-P."/>
        </authorList>
    </citation>
    <scope>NUCLEOTIDE SEQUENCE [LARGE SCALE GENOMIC DNA]</scope>
    <source>
        <strain evidence="1 2">DSM 46670</strain>
    </source>
</reference>
<name>A0ABS4TGD4_9PSEU</name>
<evidence type="ECO:0000313" key="2">
    <source>
        <dbReference type="Proteomes" id="UP001519332"/>
    </source>
</evidence>
<accession>A0ABS4TGD4</accession>
<comment type="caution">
    <text evidence="1">The sequence shown here is derived from an EMBL/GenBank/DDBJ whole genome shotgun (WGS) entry which is preliminary data.</text>
</comment>
<gene>
    <name evidence="1" type="ORF">JOF56_003867</name>
</gene>
<sequence length="69" mass="7732">MVAVEPGDSRRDCPRPRRLVARDLGDVAMTHTCPLWSVERRFVRDHVIRPGLTAASIGPIMTTAILRHT</sequence>
<proteinExistence type="predicted"/>
<dbReference type="EMBL" id="JAGINW010000001">
    <property type="protein sequence ID" value="MBP2323482.1"/>
    <property type="molecule type" value="Genomic_DNA"/>
</dbReference>
<organism evidence="1 2">
    <name type="scientific">Kibdelosporangium banguiense</name>
    <dbReference type="NCBI Taxonomy" id="1365924"/>
    <lineage>
        <taxon>Bacteria</taxon>
        <taxon>Bacillati</taxon>
        <taxon>Actinomycetota</taxon>
        <taxon>Actinomycetes</taxon>
        <taxon>Pseudonocardiales</taxon>
        <taxon>Pseudonocardiaceae</taxon>
        <taxon>Kibdelosporangium</taxon>
    </lineage>
</organism>
<protein>
    <submittedName>
        <fullName evidence="1">Uncharacterized protein</fullName>
    </submittedName>
</protein>
<dbReference type="Proteomes" id="UP001519332">
    <property type="component" value="Unassembled WGS sequence"/>
</dbReference>
<evidence type="ECO:0000313" key="1">
    <source>
        <dbReference type="EMBL" id="MBP2323482.1"/>
    </source>
</evidence>
<keyword evidence="2" id="KW-1185">Reference proteome</keyword>